<evidence type="ECO:0000256" key="4">
    <source>
        <dbReference type="ARBA" id="ARBA00022618"/>
    </source>
</evidence>
<name>A0A2A2F5I3_9GAMM</name>
<dbReference type="GO" id="GO:0043093">
    <property type="term" value="P:FtsZ-dependent cytokinesis"/>
    <property type="evidence" value="ECO:0007669"/>
    <property type="project" value="UniProtKB-UniRule"/>
</dbReference>
<dbReference type="PROSITE" id="PS51779">
    <property type="entry name" value="POTRA"/>
    <property type="match status" value="1"/>
</dbReference>
<organism evidence="11 12">
    <name type="scientific">Halovibrio salipaludis</name>
    <dbReference type="NCBI Taxonomy" id="2032626"/>
    <lineage>
        <taxon>Bacteria</taxon>
        <taxon>Pseudomonadati</taxon>
        <taxon>Pseudomonadota</taxon>
        <taxon>Gammaproteobacteria</taxon>
        <taxon>Oceanospirillales</taxon>
        <taxon>Halomonadaceae</taxon>
        <taxon>Halovibrio</taxon>
    </lineage>
</organism>
<keyword evidence="12" id="KW-1185">Reference proteome</keyword>
<dbReference type="OrthoDB" id="9790370at2"/>
<evidence type="ECO:0000256" key="3">
    <source>
        <dbReference type="ARBA" id="ARBA00022519"/>
    </source>
</evidence>
<dbReference type="Pfam" id="PF08478">
    <property type="entry name" value="POTRA_1"/>
    <property type="match status" value="1"/>
</dbReference>
<evidence type="ECO:0000256" key="6">
    <source>
        <dbReference type="ARBA" id="ARBA00022989"/>
    </source>
</evidence>
<evidence type="ECO:0000256" key="8">
    <source>
        <dbReference type="ARBA" id="ARBA00023306"/>
    </source>
</evidence>
<dbReference type="GO" id="GO:0090529">
    <property type="term" value="P:cell septum assembly"/>
    <property type="evidence" value="ECO:0007669"/>
    <property type="project" value="InterPro"/>
</dbReference>
<dbReference type="Proteomes" id="UP000218896">
    <property type="component" value="Unassembled WGS sequence"/>
</dbReference>
<comment type="subcellular location">
    <subcellularLocation>
        <location evidence="9">Cell inner membrane</location>
        <topology evidence="9">Single-pass type II membrane protein</topology>
    </subcellularLocation>
    <subcellularLocation>
        <location evidence="1">Membrane</location>
    </subcellularLocation>
    <text evidence="9">Localizes to the division septum.</text>
</comment>
<keyword evidence="7 9" id="KW-0472">Membrane</keyword>
<keyword evidence="5 9" id="KW-0812">Transmembrane</keyword>
<dbReference type="InterPro" id="IPR005548">
    <property type="entry name" value="Cell_div_FtsQ/DivIB_C"/>
</dbReference>
<evidence type="ECO:0000256" key="9">
    <source>
        <dbReference type="HAMAP-Rule" id="MF_00911"/>
    </source>
</evidence>
<accession>A0A2A2F5I3</accession>
<gene>
    <name evidence="9" type="primary">ftsQ</name>
    <name evidence="11" type="ORF">CK501_12115</name>
</gene>
<comment type="subunit">
    <text evidence="9">Part of a complex composed of FtsB, FtsL and FtsQ.</text>
</comment>
<protein>
    <recommendedName>
        <fullName evidence="9">Cell division protein FtsQ</fullName>
    </recommendedName>
</protein>
<dbReference type="GO" id="GO:0032153">
    <property type="term" value="C:cell division site"/>
    <property type="evidence" value="ECO:0007669"/>
    <property type="project" value="UniProtKB-UniRule"/>
</dbReference>
<dbReference type="PANTHER" id="PTHR35851">
    <property type="entry name" value="CELL DIVISION PROTEIN FTSQ"/>
    <property type="match status" value="1"/>
</dbReference>
<feature type="domain" description="POTRA" evidence="10">
    <location>
        <begin position="78"/>
        <end position="147"/>
    </location>
</feature>
<sequence>MNGLLSPLRIRDTRTRTARQRGASPMVEDPSALRLALRMAGGAVRRVPWSQVSLGLVVAITAAMLPWTIAQGVQFLDQDFSRVQVQGELTRVTEPALQNHLEPFIGTSYFATDLSRVKAQLEMLPWVESAAVGREWPGTLTVSVREHEPVALWNGRALISGEGTVFRPAAPAALDLPRLNGPAGRADEVLERARAFRGELAALGLGLESVSLEPRGAWTLLLDNGISVSLGRDRVRERFERFMTVYESRLSPVAADITGVDARYGNGVAVRWRDS</sequence>
<evidence type="ECO:0000256" key="7">
    <source>
        <dbReference type="ARBA" id="ARBA00023136"/>
    </source>
</evidence>
<dbReference type="Pfam" id="PF03799">
    <property type="entry name" value="FtsQ_DivIB_C"/>
    <property type="match status" value="1"/>
</dbReference>
<evidence type="ECO:0000259" key="10">
    <source>
        <dbReference type="PROSITE" id="PS51779"/>
    </source>
</evidence>
<dbReference type="PANTHER" id="PTHR35851:SF1">
    <property type="entry name" value="CELL DIVISION PROTEIN FTSQ"/>
    <property type="match status" value="1"/>
</dbReference>
<dbReference type="Gene3D" id="3.10.20.310">
    <property type="entry name" value="membrane protein fhac"/>
    <property type="match status" value="1"/>
</dbReference>
<evidence type="ECO:0000256" key="5">
    <source>
        <dbReference type="ARBA" id="ARBA00022692"/>
    </source>
</evidence>
<reference evidence="11 12" key="1">
    <citation type="submission" date="2017-08" db="EMBL/GenBank/DDBJ databases">
        <title>Halovibrio sewagensis sp. nov., isolated from wastewater of high salinity.</title>
        <authorList>
            <person name="Dong X."/>
            <person name="Zhang G."/>
        </authorList>
    </citation>
    <scope>NUCLEOTIDE SEQUENCE [LARGE SCALE GENOMIC DNA]</scope>
    <source>
        <strain evidence="11 12">YL5-2</strain>
    </source>
</reference>
<dbReference type="InterPro" id="IPR045335">
    <property type="entry name" value="FtsQ_C_sf"/>
</dbReference>
<evidence type="ECO:0000256" key="1">
    <source>
        <dbReference type="ARBA" id="ARBA00004370"/>
    </source>
</evidence>
<keyword evidence="6 9" id="KW-1133">Transmembrane helix</keyword>
<dbReference type="InterPro" id="IPR034746">
    <property type="entry name" value="POTRA"/>
</dbReference>
<keyword evidence="3 9" id="KW-0997">Cell inner membrane</keyword>
<dbReference type="RefSeq" id="WP_095618005.1">
    <property type="nucleotide sequence ID" value="NZ_NSKD01000005.1"/>
</dbReference>
<dbReference type="Gene3D" id="3.40.50.11690">
    <property type="entry name" value="Cell division protein FtsQ/DivIB"/>
    <property type="match status" value="1"/>
</dbReference>
<dbReference type="InterPro" id="IPR013685">
    <property type="entry name" value="POTRA_FtsQ_type"/>
</dbReference>
<evidence type="ECO:0000313" key="11">
    <source>
        <dbReference type="EMBL" id="PAU79937.1"/>
    </source>
</evidence>
<evidence type="ECO:0000256" key="2">
    <source>
        <dbReference type="ARBA" id="ARBA00022475"/>
    </source>
</evidence>
<keyword evidence="2 9" id="KW-1003">Cell membrane</keyword>
<comment type="function">
    <text evidence="9">Essential cell division protein. May link together the upstream cell division proteins, which are predominantly cytoplasmic, with the downstream cell division proteins, which are predominantly periplasmic. May control correct divisome assembly.</text>
</comment>
<comment type="caution">
    <text evidence="11">The sequence shown here is derived from an EMBL/GenBank/DDBJ whole genome shotgun (WGS) entry which is preliminary data.</text>
</comment>
<comment type="similarity">
    <text evidence="9">Belongs to the FtsQ/DivIB family. FtsQ subfamily.</text>
</comment>
<dbReference type="HAMAP" id="MF_00911">
    <property type="entry name" value="FtsQ_subfam"/>
    <property type="match status" value="1"/>
</dbReference>
<dbReference type="GO" id="GO:0005886">
    <property type="term" value="C:plasma membrane"/>
    <property type="evidence" value="ECO:0007669"/>
    <property type="project" value="UniProtKB-SubCell"/>
</dbReference>
<evidence type="ECO:0000313" key="12">
    <source>
        <dbReference type="Proteomes" id="UP000218896"/>
    </source>
</evidence>
<keyword evidence="4 9" id="KW-0132">Cell division</keyword>
<proteinExistence type="inferred from homology"/>
<dbReference type="InterPro" id="IPR026579">
    <property type="entry name" value="FtsQ"/>
</dbReference>
<dbReference type="EMBL" id="NSKD01000005">
    <property type="protein sequence ID" value="PAU79937.1"/>
    <property type="molecule type" value="Genomic_DNA"/>
</dbReference>
<dbReference type="AlphaFoldDB" id="A0A2A2F5I3"/>
<keyword evidence="8 9" id="KW-0131">Cell cycle</keyword>